<keyword evidence="2" id="KW-1133">Transmembrane helix</keyword>
<accession>A0A5B7JVQ6</accession>
<evidence type="ECO:0000256" key="1">
    <source>
        <dbReference type="SAM" id="MobiDB-lite"/>
    </source>
</evidence>
<feature type="compositionally biased region" description="Basic and acidic residues" evidence="1">
    <location>
        <begin position="12"/>
        <end position="23"/>
    </location>
</feature>
<proteinExistence type="predicted"/>
<name>A0A5B7JVQ6_PORTR</name>
<dbReference type="EMBL" id="VSRR010105936">
    <property type="protein sequence ID" value="MPC96424.1"/>
    <property type="molecule type" value="Genomic_DNA"/>
</dbReference>
<organism evidence="3 4">
    <name type="scientific">Portunus trituberculatus</name>
    <name type="common">Swimming crab</name>
    <name type="synonym">Neptunus trituberculatus</name>
    <dbReference type="NCBI Taxonomy" id="210409"/>
    <lineage>
        <taxon>Eukaryota</taxon>
        <taxon>Metazoa</taxon>
        <taxon>Ecdysozoa</taxon>
        <taxon>Arthropoda</taxon>
        <taxon>Crustacea</taxon>
        <taxon>Multicrustacea</taxon>
        <taxon>Malacostraca</taxon>
        <taxon>Eumalacostraca</taxon>
        <taxon>Eucarida</taxon>
        <taxon>Decapoda</taxon>
        <taxon>Pleocyemata</taxon>
        <taxon>Brachyura</taxon>
        <taxon>Eubrachyura</taxon>
        <taxon>Portunoidea</taxon>
        <taxon>Portunidae</taxon>
        <taxon>Portuninae</taxon>
        <taxon>Portunus</taxon>
    </lineage>
</organism>
<protein>
    <submittedName>
        <fullName evidence="3">Uncharacterized protein</fullName>
    </submittedName>
</protein>
<sequence>MDHKSHGSPHNTTREEKRRTTDVMTHRSSSWMRFMAAEYFSASWLLFMTICFSSSRYFCIFVGEVKIVQ</sequence>
<keyword evidence="2" id="KW-0812">Transmembrane</keyword>
<evidence type="ECO:0000313" key="4">
    <source>
        <dbReference type="Proteomes" id="UP000324222"/>
    </source>
</evidence>
<feature type="transmembrane region" description="Helical" evidence="2">
    <location>
        <begin position="39"/>
        <end position="63"/>
    </location>
</feature>
<feature type="region of interest" description="Disordered" evidence="1">
    <location>
        <begin position="1"/>
        <end position="23"/>
    </location>
</feature>
<reference evidence="3 4" key="1">
    <citation type="submission" date="2019-05" db="EMBL/GenBank/DDBJ databases">
        <title>Another draft genome of Portunus trituberculatus and its Hox gene families provides insights of decapod evolution.</title>
        <authorList>
            <person name="Jeong J.-H."/>
            <person name="Song I."/>
            <person name="Kim S."/>
            <person name="Choi T."/>
            <person name="Kim D."/>
            <person name="Ryu S."/>
            <person name="Kim W."/>
        </authorList>
    </citation>
    <scope>NUCLEOTIDE SEQUENCE [LARGE SCALE GENOMIC DNA]</scope>
    <source>
        <tissue evidence="3">Muscle</tissue>
    </source>
</reference>
<evidence type="ECO:0000256" key="2">
    <source>
        <dbReference type="SAM" id="Phobius"/>
    </source>
</evidence>
<comment type="caution">
    <text evidence="3">The sequence shown here is derived from an EMBL/GenBank/DDBJ whole genome shotgun (WGS) entry which is preliminary data.</text>
</comment>
<gene>
    <name evidence="3" type="ORF">E2C01_091682</name>
</gene>
<evidence type="ECO:0000313" key="3">
    <source>
        <dbReference type="EMBL" id="MPC96424.1"/>
    </source>
</evidence>
<keyword evidence="2" id="KW-0472">Membrane</keyword>
<dbReference type="AlphaFoldDB" id="A0A5B7JVQ6"/>
<dbReference type="Proteomes" id="UP000324222">
    <property type="component" value="Unassembled WGS sequence"/>
</dbReference>
<keyword evidence="4" id="KW-1185">Reference proteome</keyword>